<evidence type="ECO:0000256" key="1">
    <source>
        <dbReference type="PIRNR" id="PIRNR006221"/>
    </source>
</evidence>
<dbReference type="Gene3D" id="1.20.1270.240">
    <property type="match status" value="1"/>
</dbReference>
<evidence type="ECO:0000313" key="2">
    <source>
        <dbReference type="EMBL" id="NNM48219.1"/>
    </source>
</evidence>
<proteinExistence type="inferred from homology"/>
<evidence type="ECO:0000313" key="3">
    <source>
        <dbReference type="Proteomes" id="UP000588586"/>
    </source>
</evidence>
<dbReference type="EMBL" id="JABEPQ010000007">
    <property type="protein sequence ID" value="NNM48219.1"/>
    <property type="molecule type" value="Genomic_DNA"/>
</dbReference>
<organism evidence="2 3">
    <name type="scientific">Knoellia koreensis</name>
    <dbReference type="NCBI Taxonomy" id="2730921"/>
    <lineage>
        <taxon>Bacteria</taxon>
        <taxon>Bacillati</taxon>
        <taxon>Actinomycetota</taxon>
        <taxon>Actinomycetes</taxon>
        <taxon>Micrococcales</taxon>
        <taxon>Intrasporangiaceae</taxon>
        <taxon>Knoellia</taxon>
    </lineage>
</organism>
<keyword evidence="3" id="KW-1185">Reference proteome</keyword>
<dbReference type="PANTHER" id="PTHR12149:SF8">
    <property type="entry name" value="PROTEIN-RIBULOSAMINE 3-KINASE"/>
    <property type="match status" value="1"/>
</dbReference>
<dbReference type="PIRSF" id="PIRSF006221">
    <property type="entry name" value="Ketosamine-3-kinase"/>
    <property type="match status" value="1"/>
</dbReference>
<dbReference type="SUPFAM" id="SSF56112">
    <property type="entry name" value="Protein kinase-like (PK-like)"/>
    <property type="match status" value="1"/>
</dbReference>
<dbReference type="AlphaFoldDB" id="A0A849HM94"/>
<dbReference type="Pfam" id="PF03881">
    <property type="entry name" value="Fructosamin_kin"/>
    <property type="match status" value="1"/>
</dbReference>
<gene>
    <name evidence="2" type="ORF">HJG52_19720</name>
</gene>
<dbReference type="Proteomes" id="UP000588586">
    <property type="component" value="Unassembled WGS sequence"/>
</dbReference>
<keyword evidence="1" id="KW-0418">Kinase</keyword>
<protein>
    <submittedName>
        <fullName evidence="2">Phosphotransferase</fullName>
    </submittedName>
</protein>
<dbReference type="InterPro" id="IPR016477">
    <property type="entry name" value="Fructo-/Ketosamine-3-kinase"/>
</dbReference>
<dbReference type="PANTHER" id="PTHR12149">
    <property type="entry name" value="FRUCTOSAMINE 3 KINASE-RELATED PROTEIN"/>
    <property type="match status" value="1"/>
</dbReference>
<accession>A0A849HM94</accession>
<name>A0A849HM94_9MICO</name>
<dbReference type="Gene3D" id="3.30.200.20">
    <property type="entry name" value="Phosphorylase Kinase, domain 1"/>
    <property type="match status" value="1"/>
</dbReference>
<keyword evidence="1 2" id="KW-0808">Transferase</keyword>
<reference evidence="2 3" key="1">
    <citation type="submission" date="2020-04" db="EMBL/GenBank/DDBJ databases">
        <title>Knoellia sp. isolate from air conditioner.</title>
        <authorList>
            <person name="Chea S."/>
            <person name="Kim D.-U."/>
        </authorList>
    </citation>
    <scope>NUCLEOTIDE SEQUENCE [LARGE SCALE GENOMIC DNA]</scope>
    <source>
        <strain evidence="2 3">DB2414S</strain>
    </source>
</reference>
<comment type="similarity">
    <text evidence="1">Belongs to the fructosamine kinase family.</text>
</comment>
<comment type="caution">
    <text evidence="2">The sequence shown here is derived from an EMBL/GenBank/DDBJ whole genome shotgun (WGS) entry which is preliminary data.</text>
</comment>
<sequence length="280" mass="30035">MPRGHPQRPPAHAGAPDTYPAAVTDDAVFRKGSATAPPGYFRWEAAGLAWLADAPGGARVAEVLEVGEDHLDLRRLSFVNPDPGMAEAFGAGLARVHDAGASAFGVAPPGWSGDGYLGPVSELLPLPLQPTSSWGEFYANQRLLPTLALGVDRGVFHRHDVHLVEAVARRVSRGEFDDGSSPARIHGDLWSGNVLWTADGAVLIDPAAHGGHRETDLAMLSLFGCPHWDFVIGGYLEQHRLDAEWPARVALHQLHPLLVHAVLFGGDYPARAMAAAKRYR</sequence>
<dbReference type="GO" id="GO:0016301">
    <property type="term" value="F:kinase activity"/>
    <property type="evidence" value="ECO:0007669"/>
    <property type="project" value="UniProtKB-UniRule"/>
</dbReference>
<dbReference type="Gene3D" id="1.10.510.10">
    <property type="entry name" value="Transferase(Phosphotransferase) domain 1"/>
    <property type="match status" value="1"/>
</dbReference>
<dbReference type="InterPro" id="IPR011009">
    <property type="entry name" value="Kinase-like_dom_sf"/>
</dbReference>